<evidence type="ECO:0000313" key="2">
    <source>
        <dbReference type="Proteomes" id="UP001060085"/>
    </source>
</evidence>
<protein>
    <submittedName>
        <fullName evidence="1">Uncharacterized protein</fullName>
    </submittedName>
</protein>
<keyword evidence="2" id="KW-1185">Reference proteome</keyword>
<reference evidence="2" key="1">
    <citation type="journal article" date="2023" name="Nat. Plants">
        <title>Single-cell RNA sequencing provides a high-resolution roadmap for understanding the multicellular compartmentation of specialized metabolism.</title>
        <authorList>
            <person name="Sun S."/>
            <person name="Shen X."/>
            <person name="Li Y."/>
            <person name="Li Y."/>
            <person name="Wang S."/>
            <person name="Li R."/>
            <person name="Zhang H."/>
            <person name="Shen G."/>
            <person name="Guo B."/>
            <person name="Wei J."/>
            <person name="Xu J."/>
            <person name="St-Pierre B."/>
            <person name="Chen S."/>
            <person name="Sun C."/>
        </authorList>
    </citation>
    <scope>NUCLEOTIDE SEQUENCE [LARGE SCALE GENOMIC DNA]</scope>
</reference>
<evidence type="ECO:0000313" key="1">
    <source>
        <dbReference type="EMBL" id="KAI5680127.1"/>
    </source>
</evidence>
<sequence>MFDFQFSASLFLCLLPLLCFFFFNLKKSSLSILFPSSSSDSNSSKIPTSYPFIGSYFTISANNHRRVQWTSDVVLTAPNLTFTLHRPFGNRQIFTANPSIVQHILKTNFQIYQKGEFTRNSLFDFLGDGIFNVSGDKWKFQRQLSSHEFNTKSLKKFVETVVDTELSDRLIPILADSAVNKTVIDFQDILQRFAFDNICAIAFGYDPAYLLPSLPQAKFAVAFDDATRFSGERLNSPFPVIWKLKKLLNIGSEKQFRTAMDTVHRFAKEIVKQKKEELKEKSTIDSVDLLSRFLNSGHSDEDFVTDIVISFILAGRDTTSSALTWFFWILSKNPEVEKQILNEISEKTSESSIYDEVKDMIYTHASLCESMRLYPPVPVDSKEAVANDVLPDGTRVKKGNRVTYHPYAMGRVKEVWGSDWAEFRPQRWLEWDSAGAGNWNFVARDAYTYPVFQAGPRICLGREMAFLQMKRVVAGVLRRFRVIPAMEEGEEPVFVSFLTSRMRDGFPVKIEERVH</sequence>
<dbReference type="Proteomes" id="UP001060085">
    <property type="component" value="Linkage Group LG01"/>
</dbReference>
<accession>A0ACC0C5J6</accession>
<proteinExistence type="predicted"/>
<organism evidence="1 2">
    <name type="scientific">Catharanthus roseus</name>
    <name type="common">Madagascar periwinkle</name>
    <name type="synonym">Vinca rosea</name>
    <dbReference type="NCBI Taxonomy" id="4058"/>
    <lineage>
        <taxon>Eukaryota</taxon>
        <taxon>Viridiplantae</taxon>
        <taxon>Streptophyta</taxon>
        <taxon>Embryophyta</taxon>
        <taxon>Tracheophyta</taxon>
        <taxon>Spermatophyta</taxon>
        <taxon>Magnoliopsida</taxon>
        <taxon>eudicotyledons</taxon>
        <taxon>Gunneridae</taxon>
        <taxon>Pentapetalae</taxon>
        <taxon>asterids</taxon>
        <taxon>lamiids</taxon>
        <taxon>Gentianales</taxon>
        <taxon>Apocynaceae</taxon>
        <taxon>Rauvolfioideae</taxon>
        <taxon>Vinceae</taxon>
        <taxon>Catharanthinae</taxon>
        <taxon>Catharanthus</taxon>
    </lineage>
</organism>
<comment type="caution">
    <text evidence="1">The sequence shown here is derived from an EMBL/GenBank/DDBJ whole genome shotgun (WGS) entry which is preliminary data.</text>
</comment>
<dbReference type="EMBL" id="CM044701">
    <property type="protein sequence ID" value="KAI5680127.1"/>
    <property type="molecule type" value="Genomic_DNA"/>
</dbReference>
<gene>
    <name evidence="1" type="ORF">M9H77_01354</name>
</gene>
<name>A0ACC0C5J6_CATRO</name>